<gene>
    <name evidence="1" type="ORF">A4V09_03040</name>
</gene>
<dbReference type="AlphaFoldDB" id="A0A1C7I7L5"/>
<name>A0A1C7I7L5_9FIRM</name>
<accession>A0A1C7I7L5</accession>
<organism evidence="1 2">
    <name type="scientific">Blautia pseudococcoides</name>
    <dbReference type="NCBI Taxonomy" id="1796616"/>
    <lineage>
        <taxon>Bacteria</taxon>
        <taxon>Bacillati</taxon>
        <taxon>Bacillota</taxon>
        <taxon>Clostridia</taxon>
        <taxon>Lachnospirales</taxon>
        <taxon>Lachnospiraceae</taxon>
        <taxon>Blautia</taxon>
    </lineage>
</organism>
<proteinExistence type="predicted"/>
<dbReference type="KEGG" id="byl:A4V09_03040"/>
<protein>
    <submittedName>
        <fullName evidence="1">Uncharacterized protein</fullName>
    </submittedName>
</protein>
<dbReference type="Proteomes" id="UP000092574">
    <property type="component" value="Chromosome"/>
</dbReference>
<sequence length="243" mass="27462">MDKKKCLIILMCYSVFVTGCGNTNKENVYISQIDKEDIVATYSGIFDYAETFSSINSLAENSEIVIYGEVSDLECLVGENGFCRTNMIVKVLQSLKGDYKVGDIVKVVKDQGITTVNDYIESFSSDEAKELNRNDFSEYSDDDLDNLYIQQIEESDVMSEIGQKSVYFLEKSSFYDTEQTFARLTGPEAEYTEVSDNQFVQTQVVGSELMQPYTLNTYDGEDNDSEVDIYTLDEIVLEINTAN</sequence>
<evidence type="ECO:0000313" key="2">
    <source>
        <dbReference type="Proteomes" id="UP000092574"/>
    </source>
</evidence>
<dbReference type="PROSITE" id="PS51257">
    <property type="entry name" value="PROKAR_LIPOPROTEIN"/>
    <property type="match status" value="1"/>
</dbReference>
<dbReference type="RefSeq" id="WP_065541047.1">
    <property type="nucleotide sequence ID" value="NZ_CP015405.2"/>
</dbReference>
<keyword evidence="2" id="KW-1185">Reference proteome</keyword>
<dbReference type="EMBL" id="CP015405">
    <property type="protein sequence ID" value="ANU74823.1"/>
    <property type="molecule type" value="Genomic_DNA"/>
</dbReference>
<reference evidence="1" key="1">
    <citation type="submission" date="2017-04" db="EMBL/GenBank/DDBJ databases">
        <title>Complete Genome Sequences of Twelve Strains of a Stable Defined Moderately Diverse Mouse Microbiota 2 (sDMDMm2).</title>
        <authorList>
            <person name="Uchimura Y."/>
            <person name="Wyss M."/>
            <person name="Brugiroux S."/>
            <person name="Limenitakis J.P."/>
            <person name="Stecher B."/>
            <person name="McCoy K.D."/>
            <person name="Macpherson A.J."/>
        </authorList>
    </citation>
    <scope>NUCLEOTIDE SEQUENCE</scope>
    <source>
        <strain evidence="1">YL58</strain>
    </source>
</reference>
<evidence type="ECO:0000313" key="1">
    <source>
        <dbReference type="EMBL" id="ANU74823.1"/>
    </source>
</evidence>
<dbReference type="OrthoDB" id="1976563at2"/>